<evidence type="ECO:0000259" key="9">
    <source>
        <dbReference type="PROSITE" id="PS50893"/>
    </source>
</evidence>
<reference evidence="10" key="2">
    <citation type="journal article" date="2021" name="PeerJ">
        <title>Extensive microbial diversity within the chicken gut microbiome revealed by metagenomics and culture.</title>
        <authorList>
            <person name="Gilroy R."/>
            <person name="Ravi A."/>
            <person name="Getino M."/>
            <person name="Pursley I."/>
            <person name="Horton D.L."/>
            <person name="Alikhan N.F."/>
            <person name="Baker D."/>
            <person name="Gharbi K."/>
            <person name="Hall N."/>
            <person name="Watson M."/>
            <person name="Adriaenssens E.M."/>
            <person name="Foster-Nyarko E."/>
            <person name="Jarju S."/>
            <person name="Secka A."/>
            <person name="Antonio M."/>
            <person name="Oren A."/>
            <person name="Chaudhuri R.R."/>
            <person name="La Ragione R."/>
            <person name="Hildebrand F."/>
            <person name="Pallen M.J."/>
        </authorList>
    </citation>
    <scope>NUCLEOTIDE SEQUENCE</scope>
    <source>
        <strain evidence="10">CHK187-14744</strain>
    </source>
</reference>
<dbReference type="InterPro" id="IPR003593">
    <property type="entry name" value="AAA+_ATPase"/>
</dbReference>
<evidence type="ECO:0000256" key="8">
    <source>
        <dbReference type="RuleBase" id="RU365104"/>
    </source>
</evidence>
<accession>A0A9D1HGI1</accession>
<evidence type="ECO:0000256" key="5">
    <source>
        <dbReference type="ARBA" id="ARBA00022840"/>
    </source>
</evidence>
<evidence type="ECO:0000256" key="7">
    <source>
        <dbReference type="ARBA" id="ARBA00023136"/>
    </source>
</evidence>
<comment type="subcellular location">
    <subcellularLocation>
        <location evidence="1 8">Cell membrane</location>
        <topology evidence="1 8">Peripheral membrane protein</topology>
    </subcellularLocation>
</comment>
<evidence type="ECO:0000256" key="6">
    <source>
        <dbReference type="ARBA" id="ARBA00022967"/>
    </source>
</evidence>
<keyword evidence="4 8" id="KW-0547">Nucleotide-binding</keyword>
<proteinExistence type="inferred from homology"/>
<comment type="subunit">
    <text evidence="8">Forms a stable energy-coupling factor (ECF) transporter complex composed of 2 membrane-embedded substrate-binding proteins (S component), 2 ATP-binding proteins (A component) and 2 transmembrane proteins (T component).</text>
</comment>
<dbReference type="InterPro" id="IPR017871">
    <property type="entry name" value="ABC_transporter-like_CS"/>
</dbReference>
<evidence type="ECO:0000256" key="3">
    <source>
        <dbReference type="ARBA" id="ARBA00022475"/>
    </source>
</evidence>
<dbReference type="EMBL" id="DVLT01000017">
    <property type="protein sequence ID" value="HIU02160.1"/>
    <property type="molecule type" value="Genomic_DNA"/>
</dbReference>
<protein>
    <recommendedName>
        <fullName evidence="8">Energy-coupling factor transporter ATP-binding protein EcfA2</fullName>
        <ecNumber evidence="8">7.-.-.-</ecNumber>
    </recommendedName>
</protein>
<dbReference type="FunFam" id="3.40.50.300:FF:000224">
    <property type="entry name" value="Energy-coupling factor transporter ATP-binding protein EcfA"/>
    <property type="match status" value="1"/>
</dbReference>
<dbReference type="InterPro" id="IPR027417">
    <property type="entry name" value="P-loop_NTPase"/>
</dbReference>
<keyword evidence="6" id="KW-1278">Translocase</keyword>
<dbReference type="SUPFAM" id="SSF52540">
    <property type="entry name" value="P-loop containing nucleoside triphosphate hydrolases"/>
    <property type="match status" value="1"/>
</dbReference>
<evidence type="ECO:0000256" key="2">
    <source>
        <dbReference type="ARBA" id="ARBA00022448"/>
    </source>
</evidence>
<dbReference type="EC" id="7.-.-.-" evidence="8"/>
<dbReference type="Proteomes" id="UP000824164">
    <property type="component" value="Unassembled WGS sequence"/>
</dbReference>
<sequence>MSIKIEHVNYIYSPDNAFRKQALKDVSLEIKDGEFIGLIGHTGSGKSTLIQHLNGLVRATDGKIYYNGENIYQEGYSMTKLRSHVGLVFQYPEHQLFEMTVLKDVCFGPKNLGLDEAVCQERAKKALSIVGIKEKDYEKSPFELSGGQKRRVAIAGVLAMEPEVLILDEPTAGLDPKGRNDILDQIAKLHKEMGITVILVSHSMEDVAKYVDRIIAMNRGSVYMDGTPAEVFERYTELEKIGLAAPQVTYFMHGLQEYFPDISVKATTVEEAKKAICDYFREGADR</sequence>
<keyword evidence="5 8" id="KW-0067">ATP-binding</keyword>
<reference evidence="10" key="1">
    <citation type="submission" date="2020-10" db="EMBL/GenBank/DDBJ databases">
        <authorList>
            <person name="Gilroy R."/>
        </authorList>
    </citation>
    <scope>NUCLEOTIDE SEQUENCE</scope>
    <source>
        <strain evidence="10">CHK187-14744</strain>
    </source>
</reference>
<dbReference type="PANTHER" id="PTHR43553">
    <property type="entry name" value="HEAVY METAL TRANSPORTER"/>
    <property type="match status" value="1"/>
</dbReference>
<dbReference type="InterPro" id="IPR050095">
    <property type="entry name" value="ECF_ABC_transporter_ATP-bd"/>
</dbReference>
<dbReference type="InterPro" id="IPR030946">
    <property type="entry name" value="EcfA2"/>
</dbReference>
<name>A0A9D1HGI1_9FIRM</name>
<dbReference type="Gene3D" id="3.40.50.300">
    <property type="entry name" value="P-loop containing nucleotide triphosphate hydrolases"/>
    <property type="match status" value="1"/>
</dbReference>
<comment type="caution">
    <text evidence="10">The sequence shown here is derived from an EMBL/GenBank/DDBJ whole genome shotgun (WGS) entry which is preliminary data.</text>
</comment>
<comment type="similarity">
    <text evidence="8">Belongs to the ABC transporter superfamily. Energy-coupling factor EcfA family.</text>
</comment>
<dbReference type="PROSITE" id="PS00211">
    <property type="entry name" value="ABC_TRANSPORTER_1"/>
    <property type="match status" value="1"/>
</dbReference>
<organism evidence="10 11">
    <name type="scientific">Candidatus Onthocola gallistercoris</name>
    <dbReference type="NCBI Taxonomy" id="2840876"/>
    <lineage>
        <taxon>Bacteria</taxon>
        <taxon>Bacillati</taxon>
        <taxon>Bacillota</taxon>
        <taxon>Bacilli</taxon>
        <taxon>Candidatus Onthocola</taxon>
    </lineage>
</organism>
<dbReference type="SMART" id="SM00382">
    <property type="entry name" value="AAA"/>
    <property type="match status" value="1"/>
</dbReference>
<evidence type="ECO:0000313" key="11">
    <source>
        <dbReference type="Proteomes" id="UP000824164"/>
    </source>
</evidence>
<feature type="domain" description="ABC transporter" evidence="9">
    <location>
        <begin position="3"/>
        <end position="244"/>
    </location>
</feature>
<keyword evidence="2 8" id="KW-0813">Transport</keyword>
<dbReference type="GO" id="GO:0042626">
    <property type="term" value="F:ATPase-coupled transmembrane transporter activity"/>
    <property type="evidence" value="ECO:0007669"/>
    <property type="project" value="TreeGrafter"/>
</dbReference>
<keyword evidence="7 8" id="KW-0472">Membrane</keyword>
<evidence type="ECO:0000313" key="10">
    <source>
        <dbReference type="EMBL" id="HIU02160.1"/>
    </source>
</evidence>
<dbReference type="NCBIfam" id="TIGR04521">
    <property type="entry name" value="ECF_ATPase_2"/>
    <property type="match status" value="1"/>
</dbReference>
<dbReference type="Pfam" id="PF00005">
    <property type="entry name" value="ABC_tran"/>
    <property type="match status" value="1"/>
</dbReference>
<dbReference type="AlphaFoldDB" id="A0A9D1HGI1"/>
<dbReference type="GO" id="GO:0043190">
    <property type="term" value="C:ATP-binding cassette (ABC) transporter complex"/>
    <property type="evidence" value="ECO:0007669"/>
    <property type="project" value="TreeGrafter"/>
</dbReference>
<dbReference type="GO" id="GO:0005524">
    <property type="term" value="F:ATP binding"/>
    <property type="evidence" value="ECO:0007669"/>
    <property type="project" value="UniProtKB-UniRule"/>
</dbReference>
<dbReference type="GO" id="GO:0016887">
    <property type="term" value="F:ATP hydrolysis activity"/>
    <property type="evidence" value="ECO:0007669"/>
    <property type="project" value="InterPro"/>
</dbReference>
<dbReference type="NCBIfam" id="NF010158">
    <property type="entry name" value="PRK13637.1"/>
    <property type="match status" value="1"/>
</dbReference>
<dbReference type="PANTHER" id="PTHR43553:SF27">
    <property type="entry name" value="ENERGY-COUPLING FACTOR TRANSPORTER ATP-BINDING PROTEIN ECFA2"/>
    <property type="match status" value="1"/>
</dbReference>
<gene>
    <name evidence="10" type="ORF">IAB63_02770</name>
</gene>
<comment type="function">
    <text evidence="8">ATP-binding (A) component of a common energy-coupling factor (ECF) ABC-transporter complex.</text>
</comment>
<dbReference type="InterPro" id="IPR015856">
    <property type="entry name" value="ABC_transpr_CbiO/EcfA_su"/>
</dbReference>
<dbReference type="InterPro" id="IPR003439">
    <property type="entry name" value="ABC_transporter-like_ATP-bd"/>
</dbReference>
<dbReference type="PROSITE" id="PS50893">
    <property type="entry name" value="ABC_TRANSPORTER_2"/>
    <property type="match status" value="1"/>
</dbReference>
<dbReference type="CDD" id="cd03225">
    <property type="entry name" value="ABC_cobalt_CbiO_domain1"/>
    <property type="match status" value="1"/>
</dbReference>
<evidence type="ECO:0000256" key="4">
    <source>
        <dbReference type="ARBA" id="ARBA00022741"/>
    </source>
</evidence>
<keyword evidence="3 8" id="KW-1003">Cell membrane</keyword>
<evidence type="ECO:0000256" key="1">
    <source>
        <dbReference type="ARBA" id="ARBA00004202"/>
    </source>
</evidence>